<keyword evidence="13" id="KW-0472">Membrane</keyword>
<keyword evidence="11 13" id="KW-1133">Transmembrane helix</keyword>
<dbReference type="Proteomes" id="UP000228859">
    <property type="component" value="Unassembled WGS sequence"/>
</dbReference>
<dbReference type="GO" id="GO:0000155">
    <property type="term" value="F:phosphorelay sensor kinase activity"/>
    <property type="evidence" value="ECO:0007669"/>
    <property type="project" value="InterPro"/>
</dbReference>
<dbReference type="Pfam" id="PF21623">
    <property type="entry name" value="HK_sensor_dom_bact"/>
    <property type="match status" value="1"/>
</dbReference>
<evidence type="ECO:0000256" key="3">
    <source>
        <dbReference type="ARBA" id="ARBA00012438"/>
    </source>
</evidence>
<evidence type="ECO:0000256" key="2">
    <source>
        <dbReference type="ARBA" id="ARBA00004651"/>
    </source>
</evidence>
<keyword evidence="10" id="KW-0067">ATP-binding</keyword>
<dbReference type="InterPro" id="IPR003594">
    <property type="entry name" value="HATPase_dom"/>
</dbReference>
<dbReference type="GO" id="GO:0005886">
    <property type="term" value="C:plasma membrane"/>
    <property type="evidence" value="ECO:0007669"/>
    <property type="project" value="UniProtKB-SubCell"/>
</dbReference>
<dbReference type="Pfam" id="PF02518">
    <property type="entry name" value="HATPase_c"/>
    <property type="match status" value="1"/>
</dbReference>
<dbReference type="SUPFAM" id="SSF103190">
    <property type="entry name" value="Sensory domain-like"/>
    <property type="match status" value="1"/>
</dbReference>
<dbReference type="PANTHER" id="PTHR43065:SF10">
    <property type="entry name" value="PEROXIDE STRESS-ACTIVATED HISTIDINE KINASE MAK3"/>
    <property type="match status" value="1"/>
</dbReference>
<evidence type="ECO:0000256" key="12">
    <source>
        <dbReference type="ARBA" id="ARBA00023012"/>
    </source>
</evidence>
<evidence type="ECO:0000256" key="13">
    <source>
        <dbReference type="SAM" id="Phobius"/>
    </source>
</evidence>
<dbReference type="AlphaFoldDB" id="A0A2D3WNB2"/>
<evidence type="ECO:0000256" key="4">
    <source>
        <dbReference type="ARBA" id="ARBA00022475"/>
    </source>
</evidence>
<name>A0A2D3WNB2_9BACT</name>
<dbReference type="SUPFAM" id="SSF55874">
    <property type="entry name" value="ATPase domain of HSP90 chaperone/DNA topoisomerase II/histidine kinase"/>
    <property type="match status" value="1"/>
</dbReference>
<evidence type="ECO:0000313" key="15">
    <source>
        <dbReference type="EMBL" id="DAB38073.1"/>
    </source>
</evidence>
<gene>
    <name evidence="15" type="ORF">CFH83_07845</name>
</gene>
<comment type="catalytic activity">
    <reaction evidence="1">
        <text>ATP + protein L-histidine = ADP + protein N-phospho-L-histidine.</text>
        <dbReference type="EC" id="2.7.13.3"/>
    </reaction>
</comment>
<dbReference type="PANTHER" id="PTHR43065">
    <property type="entry name" value="SENSOR HISTIDINE KINASE"/>
    <property type="match status" value="1"/>
</dbReference>
<feature type="transmembrane region" description="Helical" evidence="13">
    <location>
        <begin position="26"/>
        <end position="49"/>
    </location>
</feature>
<keyword evidence="7 13" id="KW-0812">Transmembrane</keyword>
<feature type="domain" description="Histidine kinase" evidence="14">
    <location>
        <begin position="356"/>
        <end position="584"/>
    </location>
</feature>
<comment type="caution">
    <text evidence="15">The sequence shown here is derived from an EMBL/GenBank/DDBJ whole genome shotgun (WGS) entry which is preliminary data.</text>
</comment>
<keyword evidence="6" id="KW-0808">Transferase</keyword>
<evidence type="ECO:0000256" key="7">
    <source>
        <dbReference type="ARBA" id="ARBA00022692"/>
    </source>
</evidence>
<dbReference type="SUPFAM" id="SSF47384">
    <property type="entry name" value="Homodimeric domain of signal transducing histidine kinase"/>
    <property type="match status" value="1"/>
</dbReference>
<evidence type="ECO:0000256" key="9">
    <source>
        <dbReference type="ARBA" id="ARBA00022777"/>
    </source>
</evidence>
<evidence type="ECO:0000256" key="6">
    <source>
        <dbReference type="ARBA" id="ARBA00022679"/>
    </source>
</evidence>
<keyword evidence="5" id="KW-0597">Phosphoprotein</keyword>
<evidence type="ECO:0000256" key="1">
    <source>
        <dbReference type="ARBA" id="ARBA00000085"/>
    </source>
</evidence>
<dbReference type="InterPro" id="IPR036097">
    <property type="entry name" value="HisK_dim/P_sf"/>
</dbReference>
<accession>A0A2D3WNB2</accession>
<protein>
    <recommendedName>
        <fullName evidence="3">histidine kinase</fullName>
        <ecNumber evidence="3">2.7.13.3</ecNumber>
    </recommendedName>
</protein>
<dbReference type="InterPro" id="IPR004358">
    <property type="entry name" value="Sig_transdc_His_kin-like_C"/>
</dbReference>
<dbReference type="Gene3D" id="1.10.287.130">
    <property type="match status" value="1"/>
</dbReference>
<evidence type="ECO:0000259" key="14">
    <source>
        <dbReference type="PROSITE" id="PS50109"/>
    </source>
</evidence>
<evidence type="ECO:0000313" key="16">
    <source>
        <dbReference type="Proteomes" id="UP000228859"/>
    </source>
</evidence>
<evidence type="ECO:0000256" key="5">
    <source>
        <dbReference type="ARBA" id="ARBA00022553"/>
    </source>
</evidence>
<evidence type="ECO:0000256" key="11">
    <source>
        <dbReference type="ARBA" id="ARBA00022989"/>
    </source>
</evidence>
<evidence type="ECO:0000256" key="8">
    <source>
        <dbReference type="ARBA" id="ARBA00022741"/>
    </source>
</evidence>
<dbReference type="Gene3D" id="3.30.565.10">
    <property type="entry name" value="Histidine kinase-like ATPase, C-terminal domain"/>
    <property type="match status" value="1"/>
</dbReference>
<keyword evidence="8" id="KW-0547">Nucleotide-binding</keyword>
<dbReference type="PRINTS" id="PR00344">
    <property type="entry name" value="BCTRLSENSOR"/>
</dbReference>
<dbReference type="GO" id="GO:0005524">
    <property type="term" value="F:ATP binding"/>
    <property type="evidence" value="ECO:0007669"/>
    <property type="project" value="UniProtKB-KW"/>
</dbReference>
<dbReference type="EC" id="2.7.13.3" evidence="3"/>
<organism evidence="15 16">
    <name type="scientific">Sulfuricurvum kujiense</name>
    <dbReference type="NCBI Taxonomy" id="148813"/>
    <lineage>
        <taxon>Bacteria</taxon>
        <taxon>Pseudomonadati</taxon>
        <taxon>Campylobacterota</taxon>
        <taxon>Epsilonproteobacteria</taxon>
        <taxon>Campylobacterales</taxon>
        <taxon>Sulfurimonadaceae</taxon>
        <taxon>Sulfuricurvum</taxon>
    </lineage>
</organism>
<dbReference type="SMART" id="SM00387">
    <property type="entry name" value="HATPase_c"/>
    <property type="match status" value="1"/>
</dbReference>
<comment type="subcellular location">
    <subcellularLocation>
        <location evidence="2">Cell membrane</location>
        <topology evidence="2">Multi-pass membrane protein</topology>
    </subcellularLocation>
</comment>
<dbReference type="InterPro" id="IPR029151">
    <property type="entry name" value="Sensor-like_sf"/>
</dbReference>
<sequence>MVPNKAYATIKLYTMKKIYTKNRFNLVWINLWIGIALSILVMASGVWIIHSDIQSRALARLSQQHTINQSRIDEFQQTQSQILRSLSEKPDPSLFYHFLKADTHIMQIRFIDLKGDEKIRFDRLRDGSIRQISADKLQNKGNRYYFRQFAALSENVIDFSKLDLNMEYGRLDIPFNPTLRAGIAVYKDGIKIGIIVINYYMQEWIEHLKSDNVSTFFLIDHEGYFLIHPEPSWAWSRYRSPAQRADEYFGLSESHFSLLKKGEHRWINEDTVAFSLDLYGQKLLALYQPKISPNDILIRRLLQFGVIIFLALTLVVVPLIGIIRFNLHRFEVESTKNKVMLAHQAKLDAMGDMLGAIAHQWRQPLNSIGLIMQDLVSAFNHHELDKEYLSVSEKGVMDQLQFMSQTIDAFRNFCVDEKKEEPCNLIEIVTEIRTLFQTQLNTHGITLETVCSKGREVLHSCQDESEPERFNLNSSPALIKQILLSLITNAKEALEQSTCDPTITLTLHAYKESLRIDVSDKAGGINTPTAKRIFEPYYTTKEMGTGLGLTIAHTLAKRQLKGDLILQPRNKEGVCTFTLTLPRF</sequence>
<keyword evidence="4" id="KW-1003">Cell membrane</keyword>
<reference evidence="15 16" key="1">
    <citation type="journal article" date="2017" name="Front. Microbiol.">
        <title>Comparative Genomic Analysis of the Class Epsilonproteobacteria and Proposed Reclassification to Epsilonbacteraeota (phyl. nov.).</title>
        <authorList>
            <person name="Waite D.W."/>
            <person name="Vanwonterghem I."/>
            <person name="Rinke C."/>
            <person name="Parks D.H."/>
            <person name="Zhang Y."/>
            <person name="Takai K."/>
            <person name="Sievert S.M."/>
            <person name="Simon J."/>
            <person name="Campbell B.J."/>
            <person name="Hanson T.E."/>
            <person name="Woyke T."/>
            <person name="Klotz M.G."/>
            <person name="Hugenholtz P."/>
        </authorList>
    </citation>
    <scope>NUCLEOTIDE SEQUENCE [LARGE SCALE GENOMIC DNA]</scope>
    <source>
        <strain evidence="15">UBA12443</strain>
    </source>
</reference>
<feature type="transmembrane region" description="Helical" evidence="13">
    <location>
        <begin position="301"/>
        <end position="323"/>
    </location>
</feature>
<dbReference type="InterPro" id="IPR048760">
    <property type="entry name" value="VP0354-like_sensor_dom"/>
</dbReference>
<dbReference type="Gene3D" id="3.30.450.20">
    <property type="entry name" value="PAS domain"/>
    <property type="match status" value="1"/>
</dbReference>
<dbReference type="InterPro" id="IPR005467">
    <property type="entry name" value="His_kinase_dom"/>
</dbReference>
<dbReference type="PROSITE" id="PS50109">
    <property type="entry name" value="HIS_KIN"/>
    <property type="match status" value="1"/>
</dbReference>
<evidence type="ECO:0000256" key="10">
    <source>
        <dbReference type="ARBA" id="ARBA00022840"/>
    </source>
</evidence>
<keyword evidence="9" id="KW-0418">Kinase</keyword>
<dbReference type="InterPro" id="IPR036890">
    <property type="entry name" value="HATPase_C_sf"/>
</dbReference>
<dbReference type="EMBL" id="DLUI01000112">
    <property type="protein sequence ID" value="DAB38073.1"/>
    <property type="molecule type" value="Genomic_DNA"/>
</dbReference>
<proteinExistence type="predicted"/>
<keyword evidence="12" id="KW-0902">Two-component regulatory system</keyword>